<reference evidence="8" key="1">
    <citation type="journal article" date="2019" name="Int. J. Syst. Evol. Microbiol.">
        <title>The Global Catalogue of Microorganisms (GCM) 10K type strain sequencing project: providing services to taxonomists for standard genome sequencing and annotation.</title>
        <authorList>
            <consortium name="The Broad Institute Genomics Platform"/>
            <consortium name="The Broad Institute Genome Sequencing Center for Infectious Disease"/>
            <person name="Wu L."/>
            <person name="Ma J."/>
        </authorList>
    </citation>
    <scope>NUCLEOTIDE SEQUENCE [LARGE SCALE GENOMIC DNA]</scope>
    <source>
        <strain evidence="8">JCM 18961</strain>
    </source>
</reference>
<keyword evidence="4" id="KW-0175">Coiled coil</keyword>
<evidence type="ECO:0000313" key="7">
    <source>
        <dbReference type="EMBL" id="GAA4729671.1"/>
    </source>
</evidence>
<dbReference type="Pfam" id="PF13558">
    <property type="entry name" value="SbcC_Walker_B"/>
    <property type="match status" value="1"/>
</dbReference>
<feature type="region of interest" description="Disordered" evidence="5">
    <location>
        <begin position="231"/>
        <end position="267"/>
    </location>
</feature>
<sequence>MRLHRLTVTAFGPFAGTVDVDLDAASSGGLFLIRGATGAGKTSLLDAVAFALYADVPGSRSKKGLHSDHAERGAVPQVTLELTAAGRRFRIERSPEFLRPKARGTGETKVPAKAVLWEHRGGGWDALSTRHDEIADVVKDVLGMGLEQFSKVVLLPQGDFAAFLRATPEERRGLLERLFDVSTYAGVEEWFAARRKESTTRLESQHAALRSDLAVLADVLADAPAGLVAEALGSAPDGPEPDGPESDGPESDAPGQPGTSEPPDWSALPLEALPAALDAVRAALETASVQGLATVERAKSTDALAAGALHQAREVAARRVRGQQAVETIERLATGRAEHDAAVATLDAAVRARSVSGDLAAHDRAADAVEQSQERVDRAAAAVLALGVAGEDLQVALERVTVAGGHLDEAGRRARSWRDGSREHASLAEQARQAELAHGRLETRIGRSRDAATAARRELAASTEAVGAVAAAAGRVKELTAAHRTRVALDHGEVQVAQAGAAGDVARSAAADLRDAYLDLRQARLDGMAAELASRLEDEQPCPVCGSPDHPAPAGGGDAVTAEAVQAAEGAWQAAAAVHAEAQSRLASLQAAQAERMLQLGEESRDAQTLAEALERARADHAADTERAAALERTRALVESAEAEVATLAEQAAELRDGLTAARTTLSALESDLAAHAQALHDALAEHAQSCPCLGEAGAAAAARAGDAGDGFLAPEQVNGLLDLLPRVQRRHDAALRHLGEHLQATRALESARDALTQVVASTGAALTEAGFADLDEARAALLSPAETSALRSRITARDTELLQATTVVEDPEVAAALAAEAPDLDALQEAADTARAAYTSALATETLVRRTLGGVERVRTTVGERCLSLATTAAEHEVLREVADAVSGTSSSNTLRMRLSAFVLAARLEKVAALANERLATMGDGRYQLRHTDELAARGARSGLGLEVLDLWTGQARDTSSLSGGESFMASLALALGLADAVREESGGFDLQTLFVDEGFGTLDDESLEQVMTVLDGLREGGRAVGVVSHVAELRTRISSQVVVTKTEQGSTVRTTTTDEAAPAA</sequence>
<evidence type="ECO:0000256" key="2">
    <source>
        <dbReference type="ARBA" id="ARBA00011322"/>
    </source>
</evidence>
<feature type="coiled-coil region" evidence="4">
    <location>
        <begin position="600"/>
        <end position="686"/>
    </location>
</feature>
<protein>
    <recommendedName>
        <fullName evidence="3">Nuclease SbcCD subunit C</fullName>
    </recommendedName>
</protein>
<evidence type="ECO:0000259" key="6">
    <source>
        <dbReference type="Pfam" id="PF13476"/>
    </source>
</evidence>
<comment type="caution">
    <text evidence="7">The sequence shown here is derived from an EMBL/GenBank/DDBJ whole genome shotgun (WGS) entry which is preliminary data.</text>
</comment>
<comment type="similarity">
    <text evidence="1">Belongs to the SMC family. SbcC subfamily.</text>
</comment>
<evidence type="ECO:0000256" key="5">
    <source>
        <dbReference type="SAM" id="MobiDB-lite"/>
    </source>
</evidence>
<evidence type="ECO:0000256" key="1">
    <source>
        <dbReference type="ARBA" id="ARBA00006930"/>
    </source>
</evidence>
<dbReference type="PANTHER" id="PTHR32114">
    <property type="entry name" value="ABC TRANSPORTER ABCH.3"/>
    <property type="match status" value="1"/>
</dbReference>
<dbReference type="RefSeq" id="WP_345504685.1">
    <property type="nucleotide sequence ID" value="NZ_BAABLO010000012.1"/>
</dbReference>
<comment type="subunit">
    <text evidence="2">Heterodimer of SbcC and SbcD.</text>
</comment>
<evidence type="ECO:0000256" key="3">
    <source>
        <dbReference type="ARBA" id="ARBA00013368"/>
    </source>
</evidence>
<dbReference type="EMBL" id="BAABLO010000012">
    <property type="protein sequence ID" value="GAA4729671.1"/>
    <property type="molecule type" value="Genomic_DNA"/>
</dbReference>
<gene>
    <name evidence="7" type="ORF">GCM10025782_30820</name>
</gene>
<dbReference type="InterPro" id="IPR027417">
    <property type="entry name" value="P-loop_NTPase"/>
</dbReference>
<dbReference type="SUPFAM" id="SSF52540">
    <property type="entry name" value="P-loop containing nucleoside triphosphate hydrolases"/>
    <property type="match status" value="1"/>
</dbReference>
<proteinExistence type="inferred from homology"/>
<dbReference type="Gene3D" id="3.40.50.300">
    <property type="entry name" value="P-loop containing nucleotide triphosphate hydrolases"/>
    <property type="match status" value="2"/>
</dbReference>
<evidence type="ECO:0000256" key="4">
    <source>
        <dbReference type="SAM" id="Coils"/>
    </source>
</evidence>
<feature type="domain" description="Rad50/SbcC-type AAA" evidence="6">
    <location>
        <begin position="5"/>
        <end position="180"/>
    </location>
</feature>
<dbReference type="PANTHER" id="PTHR32114:SF2">
    <property type="entry name" value="ABC TRANSPORTER ABCH.3"/>
    <property type="match status" value="1"/>
</dbReference>
<name>A0ABP8YK76_9MICO</name>
<feature type="compositionally biased region" description="Acidic residues" evidence="5">
    <location>
        <begin position="239"/>
        <end position="250"/>
    </location>
</feature>
<evidence type="ECO:0000313" key="8">
    <source>
        <dbReference type="Proteomes" id="UP001500556"/>
    </source>
</evidence>
<dbReference type="Pfam" id="PF13476">
    <property type="entry name" value="AAA_23"/>
    <property type="match status" value="1"/>
</dbReference>
<accession>A0ABP8YK76</accession>
<dbReference type="Proteomes" id="UP001500556">
    <property type="component" value="Unassembled WGS sequence"/>
</dbReference>
<keyword evidence="8" id="KW-1185">Reference proteome</keyword>
<organism evidence="7 8">
    <name type="scientific">Pedococcus ginsenosidimutans</name>
    <dbReference type="NCBI Taxonomy" id="490570"/>
    <lineage>
        <taxon>Bacteria</taxon>
        <taxon>Bacillati</taxon>
        <taxon>Actinomycetota</taxon>
        <taxon>Actinomycetes</taxon>
        <taxon>Micrococcales</taxon>
        <taxon>Intrasporangiaceae</taxon>
        <taxon>Pedococcus</taxon>
    </lineage>
</organism>
<dbReference type="InterPro" id="IPR038729">
    <property type="entry name" value="Rad50/SbcC_AAA"/>
</dbReference>